<reference evidence="1 2" key="1">
    <citation type="submission" date="2019-04" db="EMBL/GenBank/DDBJ databases">
        <authorList>
            <consortium name="DOE Joint Genome Institute"/>
            <person name="Mondo S."/>
            <person name="Kjaerbolling I."/>
            <person name="Vesth T."/>
            <person name="Frisvad J.C."/>
            <person name="Nybo J.L."/>
            <person name="Theobald S."/>
            <person name="Kildgaard S."/>
            <person name="Isbrandt T."/>
            <person name="Kuo A."/>
            <person name="Sato A."/>
            <person name="Lyhne E.K."/>
            <person name="Kogle M.E."/>
            <person name="Wiebenga A."/>
            <person name="Kun R.S."/>
            <person name="Lubbers R.J."/>
            <person name="Makela M.R."/>
            <person name="Barry K."/>
            <person name="Chovatia M."/>
            <person name="Clum A."/>
            <person name="Daum C."/>
            <person name="Haridas S."/>
            <person name="He G."/>
            <person name="LaButti K."/>
            <person name="Lipzen A."/>
            <person name="Riley R."/>
            <person name="Salamov A."/>
            <person name="Simmons B.A."/>
            <person name="Magnuson J.K."/>
            <person name="Henrissat B."/>
            <person name="Mortensen U.H."/>
            <person name="Larsen T.O."/>
            <person name="Devries R.P."/>
            <person name="Grigoriev I.V."/>
            <person name="Machida M."/>
            <person name="Baker S.E."/>
            <person name="Andersen M.R."/>
            <person name="Cantor M.N."/>
            <person name="Hua S.X."/>
        </authorList>
    </citation>
    <scope>NUCLEOTIDE SEQUENCE [LARGE SCALE GENOMIC DNA]</scope>
    <source>
        <strain evidence="1 2">CBS 119388</strain>
    </source>
</reference>
<accession>A0A5N7DHH9</accession>
<proteinExistence type="predicted"/>
<evidence type="ECO:0000313" key="1">
    <source>
        <dbReference type="EMBL" id="KAE8405906.1"/>
    </source>
</evidence>
<keyword evidence="2" id="KW-1185">Reference proteome</keyword>
<evidence type="ECO:0000313" key="2">
    <source>
        <dbReference type="Proteomes" id="UP000325579"/>
    </source>
</evidence>
<gene>
    <name evidence="1" type="ORF">BDV37DRAFT_244299</name>
</gene>
<protein>
    <submittedName>
        <fullName evidence="1">Uncharacterized protein</fullName>
    </submittedName>
</protein>
<dbReference type="AlphaFoldDB" id="A0A5N7DHH9"/>
<organism evidence="1 2">
    <name type="scientific">Aspergillus pseudonomiae</name>
    <dbReference type="NCBI Taxonomy" id="1506151"/>
    <lineage>
        <taxon>Eukaryota</taxon>
        <taxon>Fungi</taxon>
        <taxon>Dikarya</taxon>
        <taxon>Ascomycota</taxon>
        <taxon>Pezizomycotina</taxon>
        <taxon>Eurotiomycetes</taxon>
        <taxon>Eurotiomycetidae</taxon>
        <taxon>Eurotiales</taxon>
        <taxon>Aspergillaceae</taxon>
        <taxon>Aspergillus</taxon>
        <taxon>Aspergillus subgen. Circumdati</taxon>
    </lineage>
</organism>
<dbReference type="EMBL" id="ML736757">
    <property type="protein sequence ID" value="KAE8405906.1"/>
    <property type="molecule type" value="Genomic_DNA"/>
</dbReference>
<dbReference type="RefSeq" id="XP_031943225.1">
    <property type="nucleotide sequence ID" value="XM_032081522.1"/>
</dbReference>
<dbReference type="Proteomes" id="UP000325579">
    <property type="component" value="Unassembled WGS sequence"/>
</dbReference>
<sequence length="104" mass="11847">MRPGRDAVVVSIVSGIFCLSDNAFDLFLSVFYFQFLFLIFFFPAQKPAEDHCCVQSSSWYFGYNPGLTDEQGYCSTVRLQYFLFFLAPATGKISQSSMRTILHP</sequence>
<dbReference type="GeneID" id="43666213"/>
<name>A0A5N7DHH9_9EURO</name>